<keyword evidence="7 13" id="KW-0808">Transferase</keyword>
<name>A0A8J6LSW1_9FIRM</name>
<feature type="domain" description="SAM-dependent MTase RsmB/NOP-type" evidence="14">
    <location>
        <begin position="175"/>
        <end position="447"/>
    </location>
</feature>
<dbReference type="InterPro" id="IPR001678">
    <property type="entry name" value="MeTrfase_RsmB-F_NOP2_dom"/>
</dbReference>
<dbReference type="NCBIfam" id="TIGR00563">
    <property type="entry name" value="rsmB"/>
    <property type="match status" value="1"/>
</dbReference>
<dbReference type="EMBL" id="JAAKDE010000016">
    <property type="protein sequence ID" value="MBA2133562.1"/>
    <property type="molecule type" value="Genomic_DNA"/>
</dbReference>
<dbReference type="GO" id="GO:0008649">
    <property type="term" value="F:rRNA methyltransferase activity"/>
    <property type="evidence" value="ECO:0007669"/>
    <property type="project" value="InterPro"/>
</dbReference>
<dbReference type="Pfam" id="PF22458">
    <property type="entry name" value="RsmF-B_ferredox"/>
    <property type="match status" value="1"/>
</dbReference>
<dbReference type="Gene3D" id="3.40.50.150">
    <property type="entry name" value="Vaccinia Virus protein VP39"/>
    <property type="match status" value="1"/>
</dbReference>
<protein>
    <recommendedName>
        <fullName evidence="3">16S rRNA (cytosine(967)-C(5))-methyltransferase</fullName>
        <ecNumber evidence="3">2.1.1.176</ecNumber>
    </recommendedName>
    <alternativeName>
        <fullName evidence="10">16S rRNA m5C967 methyltransferase</fullName>
    </alternativeName>
    <alternativeName>
        <fullName evidence="11">rRNA (cytosine-C(5)-)-methyltransferase RsmB</fullName>
    </alternativeName>
</protein>
<dbReference type="PANTHER" id="PTHR22807:SF61">
    <property type="entry name" value="NOL1_NOP2_SUN FAMILY PROTEIN _ ANTITERMINATION NUSB DOMAIN-CONTAINING PROTEIN"/>
    <property type="match status" value="1"/>
</dbReference>
<proteinExistence type="inferred from homology"/>
<keyword evidence="8 13" id="KW-0949">S-adenosyl-L-methionine</keyword>
<dbReference type="GO" id="GO:0005737">
    <property type="term" value="C:cytoplasm"/>
    <property type="evidence" value="ECO:0007669"/>
    <property type="project" value="UniProtKB-SubCell"/>
</dbReference>
<dbReference type="Pfam" id="PF01029">
    <property type="entry name" value="NusB"/>
    <property type="match status" value="1"/>
</dbReference>
<evidence type="ECO:0000313" key="15">
    <source>
        <dbReference type="EMBL" id="MBA2133562.1"/>
    </source>
</evidence>
<dbReference type="Gene3D" id="3.30.70.1170">
    <property type="entry name" value="Sun protein, domain 3"/>
    <property type="match status" value="1"/>
</dbReference>
<dbReference type="RefSeq" id="WP_181340032.1">
    <property type="nucleotide sequence ID" value="NZ_JAAKDE010000016.1"/>
</dbReference>
<evidence type="ECO:0000256" key="12">
    <source>
        <dbReference type="ARBA" id="ARBA00047283"/>
    </source>
</evidence>
<dbReference type="InterPro" id="IPR004573">
    <property type="entry name" value="rRNA_ssu_MeTfrase_B"/>
</dbReference>
<dbReference type="PANTHER" id="PTHR22807">
    <property type="entry name" value="NOP2 YEAST -RELATED NOL1/NOP2/FMU SUN DOMAIN-CONTAINING"/>
    <property type="match status" value="1"/>
</dbReference>
<evidence type="ECO:0000256" key="8">
    <source>
        <dbReference type="ARBA" id="ARBA00022691"/>
    </source>
</evidence>
<dbReference type="Pfam" id="PF01189">
    <property type="entry name" value="Methyltr_RsmB-F"/>
    <property type="match status" value="1"/>
</dbReference>
<evidence type="ECO:0000256" key="2">
    <source>
        <dbReference type="ARBA" id="ARBA00004496"/>
    </source>
</evidence>
<organism evidence="15 16">
    <name type="scientific">Capillibacterium thermochitinicola</name>
    <dbReference type="NCBI Taxonomy" id="2699427"/>
    <lineage>
        <taxon>Bacteria</taxon>
        <taxon>Bacillati</taxon>
        <taxon>Bacillota</taxon>
        <taxon>Capillibacterium</taxon>
    </lineage>
</organism>
<comment type="function">
    <text evidence="1">Specifically methylates the cytosine at position 967 (m5C967) of 16S rRNA.</text>
</comment>
<dbReference type="InterPro" id="IPR029063">
    <property type="entry name" value="SAM-dependent_MTases_sf"/>
</dbReference>
<feature type="active site" description="Nucleophile" evidence="13">
    <location>
        <position position="385"/>
    </location>
</feature>
<dbReference type="InterPro" id="IPR035926">
    <property type="entry name" value="NusB-like_sf"/>
</dbReference>
<dbReference type="EC" id="2.1.1.176" evidence="3"/>
<gene>
    <name evidence="15" type="primary">rsmB</name>
    <name evidence="15" type="ORF">G5B42_08420</name>
</gene>
<keyword evidence="5" id="KW-0698">rRNA processing</keyword>
<dbReference type="InterPro" id="IPR049560">
    <property type="entry name" value="MeTrfase_RsmB-F_NOP2_cat"/>
</dbReference>
<feature type="binding site" evidence="13">
    <location>
        <position position="332"/>
    </location>
    <ligand>
        <name>S-adenosyl-L-methionine</name>
        <dbReference type="ChEBI" id="CHEBI:59789"/>
    </ligand>
</feature>
<evidence type="ECO:0000256" key="4">
    <source>
        <dbReference type="ARBA" id="ARBA00022490"/>
    </source>
</evidence>
<dbReference type="GO" id="GO:0006355">
    <property type="term" value="P:regulation of DNA-templated transcription"/>
    <property type="evidence" value="ECO:0007669"/>
    <property type="project" value="InterPro"/>
</dbReference>
<dbReference type="SUPFAM" id="SSF53335">
    <property type="entry name" value="S-adenosyl-L-methionine-dependent methyltransferases"/>
    <property type="match status" value="1"/>
</dbReference>
<sequence length="447" mass="50296">MIKKTSGRRLALDALLAIAEEGAYANRILNSLFTKEQPDEKEKRLATELVLGTLRHRSRLDFLLNRLLTKELSGLPVAIREVLRLSLYQLIFTNHPAYAVVNEAVALTKAGKYRGLSRLVNGVLRNYLRRQQELEQALPDFAQDPVGHLTIVHSHPRWLVERWIRRWGEEMTHRLVEANNAPAPLSVRTNTLRINRDELLAAMTKAGIEAEPVPTIPEAIRVKSGQELTSNPLWTEGYFYIQDEASMLVAHLLAPEPGMVIADLCAAPGGKTTHLAQLMNNLGRIYALDQFEHKTALIAENARRLGIGIIEPLTTDARCWRPAEPVDGILLDAPCTGTGVIRRRPDIRWRRQPDDLAQLVPLQQELLNHAASLLRPGGRLVYSTCSLEREENEEQITRFLAAHPEFRVDLPANFAVDFPADRLAEGFLIMPRVDGPDGFFMTRLVKS</sequence>
<dbReference type="NCBIfam" id="NF011494">
    <property type="entry name" value="PRK14902.1"/>
    <property type="match status" value="1"/>
</dbReference>
<dbReference type="FunFam" id="3.40.50.150:FF:000257">
    <property type="entry name" value="16S rRNA methyltransferase"/>
    <property type="match status" value="1"/>
</dbReference>
<dbReference type="InterPro" id="IPR054728">
    <property type="entry name" value="RsmB-like_ferredoxin"/>
</dbReference>
<keyword evidence="9 13" id="KW-0694">RNA-binding</keyword>
<evidence type="ECO:0000256" key="13">
    <source>
        <dbReference type="PROSITE-ProRule" id="PRU01023"/>
    </source>
</evidence>
<reference evidence="15" key="1">
    <citation type="submission" date="2020-06" db="EMBL/GenBank/DDBJ databases">
        <title>Novel chitinolytic bacterium.</title>
        <authorList>
            <person name="Ungkulpasvich U."/>
            <person name="Kosugi A."/>
            <person name="Uke A."/>
        </authorList>
    </citation>
    <scope>NUCLEOTIDE SEQUENCE</scope>
    <source>
        <strain evidence="15">UUS1-1</strain>
    </source>
</reference>
<comment type="subcellular location">
    <subcellularLocation>
        <location evidence="2">Cytoplasm</location>
    </subcellularLocation>
</comment>
<evidence type="ECO:0000256" key="5">
    <source>
        <dbReference type="ARBA" id="ARBA00022552"/>
    </source>
</evidence>
<feature type="binding site" evidence="13">
    <location>
        <position position="316"/>
    </location>
    <ligand>
        <name>S-adenosyl-L-methionine</name>
        <dbReference type="ChEBI" id="CHEBI:59789"/>
    </ligand>
</feature>
<keyword evidence="6 13" id="KW-0489">Methyltransferase</keyword>
<comment type="similarity">
    <text evidence="13">Belongs to the class I-like SAM-binding methyltransferase superfamily. RsmB/NOP family.</text>
</comment>
<evidence type="ECO:0000256" key="6">
    <source>
        <dbReference type="ARBA" id="ARBA00022603"/>
    </source>
</evidence>
<dbReference type="PROSITE" id="PS51686">
    <property type="entry name" value="SAM_MT_RSMB_NOP"/>
    <property type="match status" value="1"/>
</dbReference>
<accession>A0A8J6LSW1</accession>
<dbReference type="PRINTS" id="PR02008">
    <property type="entry name" value="RCMTFAMILY"/>
</dbReference>
<comment type="caution">
    <text evidence="15">The sequence shown here is derived from an EMBL/GenBank/DDBJ whole genome shotgun (WGS) entry which is preliminary data.</text>
</comment>
<feature type="binding site" evidence="13">
    <location>
        <position position="289"/>
    </location>
    <ligand>
        <name>S-adenosyl-L-methionine</name>
        <dbReference type="ChEBI" id="CHEBI:59789"/>
    </ligand>
</feature>
<dbReference type="GO" id="GO:0003723">
    <property type="term" value="F:RNA binding"/>
    <property type="evidence" value="ECO:0007669"/>
    <property type="project" value="UniProtKB-UniRule"/>
</dbReference>
<dbReference type="AlphaFoldDB" id="A0A8J6LSW1"/>
<keyword evidence="16" id="KW-1185">Reference proteome</keyword>
<evidence type="ECO:0000256" key="11">
    <source>
        <dbReference type="ARBA" id="ARBA00031088"/>
    </source>
</evidence>
<dbReference type="CDD" id="cd02440">
    <property type="entry name" value="AdoMet_MTases"/>
    <property type="match status" value="1"/>
</dbReference>
<dbReference type="Proteomes" id="UP000657177">
    <property type="component" value="Unassembled WGS sequence"/>
</dbReference>
<evidence type="ECO:0000256" key="7">
    <source>
        <dbReference type="ARBA" id="ARBA00022679"/>
    </source>
</evidence>
<feature type="binding site" evidence="13">
    <location>
        <begin position="265"/>
        <end position="271"/>
    </location>
    <ligand>
        <name>S-adenosyl-L-methionine</name>
        <dbReference type="ChEBI" id="CHEBI:59789"/>
    </ligand>
</feature>
<dbReference type="InterPro" id="IPR023267">
    <property type="entry name" value="RCMT"/>
</dbReference>
<evidence type="ECO:0000256" key="1">
    <source>
        <dbReference type="ARBA" id="ARBA00002724"/>
    </source>
</evidence>
<comment type="catalytic activity">
    <reaction evidence="12">
        <text>cytidine(967) in 16S rRNA + S-adenosyl-L-methionine = 5-methylcytidine(967) in 16S rRNA + S-adenosyl-L-homocysteine + H(+)</text>
        <dbReference type="Rhea" id="RHEA:42748"/>
        <dbReference type="Rhea" id="RHEA-COMP:10219"/>
        <dbReference type="Rhea" id="RHEA-COMP:10220"/>
        <dbReference type="ChEBI" id="CHEBI:15378"/>
        <dbReference type="ChEBI" id="CHEBI:57856"/>
        <dbReference type="ChEBI" id="CHEBI:59789"/>
        <dbReference type="ChEBI" id="CHEBI:74483"/>
        <dbReference type="ChEBI" id="CHEBI:82748"/>
        <dbReference type="EC" id="2.1.1.176"/>
    </reaction>
</comment>
<dbReference type="Gene3D" id="1.10.940.10">
    <property type="entry name" value="NusB-like"/>
    <property type="match status" value="1"/>
</dbReference>
<evidence type="ECO:0000259" key="14">
    <source>
        <dbReference type="PROSITE" id="PS51686"/>
    </source>
</evidence>
<evidence type="ECO:0000256" key="10">
    <source>
        <dbReference type="ARBA" id="ARBA00030399"/>
    </source>
</evidence>
<evidence type="ECO:0000313" key="16">
    <source>
        <dbReference type="Proteomes" id="UP000657177"/>
    </source>
</evidence>
<dbReference type="InterPro" id="IPR006027">
    <property type="entry name" value="NusB_RsmB_TIM44"/>
</dbReference>
<evidence type="ECO:0000256" key="9">
    <source>
        <dbReference type="ARBA" id="ARBA00022884"/>
    </source>
</evidence>
<evidence type="ECO:0000256" key="3">
    <source>
        <dbReference type="ARBA" id="ARBA00012140"/>
    </source>
</evidence>
<dbReference type="SUPFAM" id="SSF48013">
    <property type="entry name" value="NusB-like"/>
    <property type="match status" value="1"/>
</dbReference>
<keyword evidence="4" id="KW-0963">Cytoplasm</keyword>